<evidence type="ECO:0000313" key="1">
    <source>
        <dbReference type="EMBL" id="GGO86723.1"/>
    </source>
</evidence>
<organism evidence="1 2">
    <name type="scientific">Nocardioides phosphati</name>
    <dbReference type="NCBI Taxonomy" id="1867775"/>
    <lineage>
        <taxon>Bacteria</taxon>
        <taxon>Bacillati</taxon>
        <taxon>Actinomycetota</taxon>
        <taxon>Actinomycetes</taxon>
        <taxon>Propionibacteriales</taxon>
        <taxon>Nocardioidaceae</taxon>
        <taxon>Nocardioides</taxon>
    </lineage>
</organism>
<dbReference type="EMBL" id="BMNI01000001">
    <property type="protein sequence ID" value="GGO86723.1"/>
    <property type="molecule type" value="Genomic_DNA"/>
</dbReference>
<keyword evidence="2" id="KW-1185">Reference proteome</keyword>
<name>A0ABQ2N9K5_9ACTN</name>
<sequence>MTRIGPLTRAEQVAAELAAIIASLPPGVPECDPLDGDMVPDDYPLDEWAMTARDNAYEKEMGLR</sequence>
<reference evidence="2" key="1">
    <citation type="journal article" date="2019" name="Int. J. Syst. Evol. Microbiol.">
        <title>The Global Catalogue of Microorganisms (GCM) 10K type strain sequencing project: providing services to taxonomists for standard genome sequencing and annotation.</title>
        <authorList>
            <consortium name="The Broad Institute Genomics Platform"/>
            <consortium name="The Broad Institute Genome Sequencing Center for Infectious Disease"/>
            <person name="Wu L."/>
            <person name="Ma J."/>
        </authorList>
    </citation>
    <scope>NUCLEOTIDE SEQUENCE [LARGE SCALE GENOMIC DNA]</scope>
    <source>
        <strain evidence="2">CGMCC 4.7371</strain>
    </source>
</reference>
<comment type="caution">
    <text evidence="1">The sequence shown here is derived from an EMBL/GenBank/DDBJ whole genome shotgun (WGS) entry which is preliminary data.</text>
</comment>
<gene>
    <name evidence="1" type="ORF">GCM10011584_09740</name>
</gene>
<evidence type="ECO:0000313" key="2">
    <source>
        <dbReference type="Proteomes" id="UP000655410"/>
    </source>
</evidence>
<dbReference type="RefSeq" id="WP_188782807.1">
    <property type="nucleotide sequence ID" value="NZ_BMNI01000001.1"/>
</dbReference>
<protein>
    <submittedName>
        <fullName evidence="1">Uncharacterized protein</fullName>
    </submittedName>
</protein>
<dbReference type="Proteomes" id="UP000655410">
    <property type="component" value="Unassembled WGS sequence"/>
</dbReference>
<proteinExistence type="predicted"/>
<accession>A0ABQ2N9K5</accession>